<dbReference type="Gene3D" id="3.40.640.10">
    <property type="entry name" value="Type I PLP-dependent aspartate aminotransferase-like (Major domain)"/>
    <property type="match status" value="1"/>
</dbReference>
<dbReference type="GO" id="GO:0008168">
    <property type="term" value="F:methyltransferase activity"/>
    <property type="evidence" value="ECO:0007669"/>
    <property type="project" value="UniProtKB-KW"/>
</dbReference>
<feature type="binding site" evidence="11">
    <location>
        <begin position="121"/>
        <end position="123"/>
    </location>
    <ligand>
        <name>(6S)-5,6,7,8-tetrahydrofolate</name>
        <dbReference type="ChEBI" id="CHEBI:57453"/>
    </ligand>
</feature>
<dbReference type="UniPathway" id="UPA00193"/>
<keyword evidence="7 11" id="KW-0554">One-carbon metabolism</keyword>
<feature type="binding site" evidence="11">
    <location>
        <position position="117"/>
    </location>
    <ligand>
        <name>(6S)-5,6,7,8-tetrahydrofolate</name>
        <dbReference type="ChEBI" id="CHEBI:57453"/>
    </ligand>
</feature>
<keyword evidence="10 11" id="KW-0663">Pyridoxal phosphate</keyword>
<keyword evidence="15" id="KW-0489">Methyltransferase</keyword>
<evidence type="ECO:0000256" key="3">
    <source>
        <dbReference type="ARBA" id="ARBA00004496"/>
    </source>
</evidence>
<dbReference type="AlphaFoldDB" id="A0A5F2B9R5"/>
<comment type="subunit">
    <text evidence="5 11">Homodimer.</text>
</comment>
<keyword evidence="6 11" id="KW-0963">Cytoplasm</keyword>
<dbReference type="EC" id="2.1.2.1" evidence="11"/>
<dbReference type="GO" id="GO:0032259">
    <property type="term" value="P:methylation"/>
    <property type="evidence" value="ECO:0007669"/>
    <property type="project" value="UniProtKB-KW"/>
</dbReference>
<accession>A0A418AAD2</accession>
<dbReference type="Gene3D" id="3.90.1150.10">
    <property type="entry name" value="Aspartate Aminotransferase, domain 1"/>
    <property type="match status" value="1"/>
</dbReference>
<evidence type="ECO:0000256" key="6">
    <source>
        <dbReference type="ARBA" id="ARBA00022490"/>
    </source>
</evidence>
<evidence type="ECO:0000313" key="17">
    <source>
        <dbReference type="Proteomes" id="UP000297613"/>
    </source>
</evidence>
<comment type="cofactor">
    <cofactor evidence="2 11 12">
        <name>pyridoxal 5'-phosphate</name>
        <dbReference type="ChEBI" id="CHEBI:597326"/>
    </cofactor>
</comment>
<feature type="site" description="Plays an important role in substrate specificity" evidence="11">
    <location>
        <position position="225"/>
    </location>
</feature>
<dbReference type="InterPro" id="IPR015421">
    <property type="entry name" value="PyrdxlP-dep_Trfase_major"/>
</dbReference>
<gene>
    <name evidence="11 14" type="primary">glyA</name>
    <name evidence="14" type="ORF">DLM77_07615</name>
    <name evidence="15" type="ORF">EHQ83_07740</name>
</gene>
<evidence type="ECO:0000256" key="4">
    <source>
        <dbReference type="ARBA" id="ARBA00006376"/>
    </source>
</evidence>
<comment type="subcellular location">
    <subcellularLocation>
        <location evidence="3 11">Cytoplasm</location>
    </subcellularLocation>
</comment>
<dbReference type="OrthoDB" id="9803846at2"/>
<evidence type="ECO:0000259" key="13">
    <source>
        <dbReference type="Pfam" id="PF00464"/>
    </source>
</evidence>
<dbReference type="GO" id="GO:0005829">
    <property type="term" value="C:cytosol"/>
    <property type="evidence" value="ECO:0007669"/>
    <property type="project" value="TreeGrafter"/>
</dbReference>
<dbReference type="UniPathway" id="UPA00288">
    <property type="reaction ID" value="UER01023"/>
</dbReference>
<dbReference type="PROSITE" id="PS00096">
    <property type="entry name" value="SHMT"/>
    <property type="match status" value="1"/>
</dbReference>
<evidence type="ECO:0000313" key="14">
    <source>
        <dbReference type="EMBL" id="RHX80745.1"/>
    </source>
</evidence>
<dbReference type="PANTHER" id="PTHR11680">
    <property type="entry name" value="SERINE HYDROXYMETHYLTRANSFERASE"/>
    <property type="match status" value="1"/>
</dbReference>
<dbReference type="GO" id="GO:0030170">
    <property type="term" value="F:pyridoxal phosphate binding"/>
    <property type="evidence" value="ECO:0007669"/>
    <property type="project" value="UniProtKB-UniRule"/>
</dbReference>
<accession>A0A5F2B9R5</accession>
<evidence type="ECO:0000256" key="7">
    <source>
        <dbReference type="ARBA" id="ARBA00022563"/>
    </source>
</evidence>
<evidence type="ECO:0000256" key="12">
    <source>
        <dbReference type="PIRSR" id="PIRSR000412-50"/>
    </source>
</evidence>
<dbReference type="EMBL" id="QHCR01000003">
    <property type="protein sequence ID" value="RHX80745.1"/>
    <property type="molecule type" value="Genomic_DNA"/>
</dbReference>
<dbReference type="GO" id="GO:0004372">
    <property type="term" value="F:glycine hydroxymethyltransferase activity"/>
    <property type="evidence" value="ECO:0007669"/>
    <property type="project" value="UniProtKB-UniRule"/>
</dbReference>
<dbReference type="EMBL" id="RQGM01000028">
    <property type="protein sequence ID" value="TGL85726.1"/>
    <property type="molecule type" value="Genomic_DNA"/>
</dbReference>
<proteinExistence type="inferred from homology"/>
<reference evidence="15 17" key="3">
    <citation type="journal article" date="2019" name="PLoS Negl. Trop. Dis.">
        <title>Revisiting the worldwide diversity of Leptospira species in the environment.</title>
        <authorList>
            <person name="Vincent A.T."/>
            <person name="Schiettekatte O."/>
            <person name="Bourhy P."/>
            <person name="Veyrier F.J."/>
            <person name="Picardeau M."/>
        </authorList>
    </citation>
    <scope>NUCLEOTIDE SEQUENCE [LARGE SCALE GENOMIC DNA]</scope>
    <source>
        <strain evidence="15 17">201702445</strain>
    </source>
</reference>
<sequence>MQFLPKADPEIFAALKQEDERQENNLEMIASENFVSRAVLEAYTSTLTNKYAEGYPGKRYYNGCHNADIVESLAIERAKKLFGAEYANVQPHSGAQANMAVFLACLEPGDSFLGMNLAHGGHLTHGSPVNVSGRIYKPIPYGVDPKSETINYDEVAQLAREHKPKLIVAGASAYARTIDFAKFAEIAKEVGAKLMADIAHISGLVSTGYHPSPVGMFDYVTTTTHKTLRGPRGGLILSTLENEKVLNSRVFPGIQGGPLMHVIAAKAVAFKEALQPEYKTYIETVLANAKTLAEVFVKRGYRVVSGGTDNHLVLLDVSVKGLTGAQAADGLDEVGVTVNKNAIPFDKNPPAVASGIRLGTPALTTRGLKPADIEVVGNLICDFLDNPNDEKNRTKVKGGVKELTQKFPMTNFRLD</sequence>
<dbReference type="SUPFAM" id="SSF53383">
    <property type="entry name" value="PLP-dependent transferases"/>
    <property type="match status" value="1"/>
</dbReference>
<comment type="pathway">
    <text evidence="11">One-carbon metabolism; tetrahydrofolate interconversion.</text>
</comment>
<comment type="function">
    <text evidence="11">Catalyzes the reversible interconversion of serine and glycine with tetrahydrofolate (THF) serving as the one-carbon carrier. This reaction serves as the major source of one-carbon groups required for the biosynthesis of purines, thymidylate, methionine, and other important biomolecules. Also exhibits THF-independent aldolase activity toward beta-hydroxyamino acids, producing glycine and aldehydes, via a retro-aldol mechanism.</text>
</comment>
<comment type="catalytic activity">
    <reaction evidence="1 11">
        <text>(6R)-5,10-methylene-5,6,7,8-tetrahydrofolate + glycine + H2O = (6S)-5,6,7,8-tetrahydrofolate + L-serine</text>
        <dbReference type="Rhea" id="RHEA:15481"/>
        <dbReference type="ChEBI" id="CHEBI:15377"/>
        <dbReference type="ChEBI" id="CHEBI:15636"/>
        <dbReference type="ChEBI" id="CHEBI:33384"/>
        <dbReference type="ChEBI" id="CHEBI:57305"/>
        <dbReference type="ChEBI" id="CHEBI:57453"/>
        <dbReference type="EC" id="2.1.2.1"/>
    </reaction>
</comment>
<evidence type="ECO:0000313" key="16">
    <source>
        <dbReference type="Proteomes" id="UP000285569"/>
    </source>
</evidence>
<dbReference type="RefSeq" id="WP_118955452.1">
    <property type="nucleotide sequence ID" value="NZ_JACCKC010000002.1"/>
</dbReference>
<keyword evidence="16" id="KW-1185">Reference proteome</keyword>
<organism evidence="15 17">
    <name type="scientific">Leptospira yasudae</name>
    <dbReference type="NCBI Taxonomy" id="2202201"/>
    <lineage>
        <taxon>Bacteria</taxon>
        <taxon>Pseudomonadati</taxon>
        <taxon>Spirochaetota</taxon>
        <taxon>Spirochaetia</taxon>
        <taxon>Leptospirales</taxon>
        <taxon>Leptospiraceae</taxon>
        <taxon>Leptospira</taxon>
    </lineage>
</organism>
<evidence type="ECO:0000256" key="9">
    <source>
        <dbReference type="ARBA" id="ARBA00022679"/>
    </source>
</evidence>
<dbReference type="PIRSF" id="PIRSF000412">
    <property type="entry name" value="SHMT"/>
    <property type="match status" value="1"/>
</dbReference>
<dbReference type="Proteomes" id="UP000285569">
    <property type="component" value="Unassembled WGS sequence"/>
</dbReference>
<evidence type="ECO:0000256" key="11">
    <source>
        <dbReference type="HAMAP-Rule" id="MF_00051"/>
    </source>
</evidence>
<dbReference type="FunFam" id="3.40.640.10:FF:000001">
    <property type="entry name" value="Serine hydroxymethyltransferase"/>
    <property type="match status" value="1"/>
</dbReference>
<evidence type="ECO:0000256" key="10">
    <source>
        <dbReference type="ARBA" id="ARBA00022898"/>
    </source>
</evidence>
<dbReference type="InterPro" id="IPR049943">
    <property type="entry name" value="Ser_HO-MeTrfase-like"/>
</dbReference>
<comment type="pathway">
    <text evidence="11">Amino-acid biosynthesis; glycine biosynthesis; glycine from L-serine: step 1/1.</text>
</comment>
<dbReference type="InterPro" id="IPR015422">
    <property type="entry name" value="PyrdxlP-dep_Trfase_small"/>
</dbReference>
<reference evidence="14 16" key="4">
    <citation type="journal article" date="2020" name="Int. J. Syst. Evol. Microbiol.">
        <title>Leptospira yasudae sp. nov. and Leptospira stimsonii sp. nov., two new species of the pathogenic group isolated from environmental sources.</title>
        <authorList>
            <person name="Casanovas-Massana A."/>
            <person name="Hamond C."/>
            <person name="Santos L.A."/>
            <person name="de Oliveira D."/>
            <person name="Hacker K.P."/>
            <person name="Balassiano I."/>
            <person name="Costa F."/>
            <person name="Medeiros M.A."/>
            <person name="Reis M.G."/>
            <person name="Ko A.I."/>
            <person name="Wunder E.A."/>
        </authorList>
    </citation>
    <scope>NUCLEOTIDE SEQUENCE [LARGE SCALE GENOMIC DNA]</scope>
    <source>
        <strain evidence="14 16">B21</strain>
    </source>
</reference>
<evidence type="ECO:0000256" key="8">
    <source>
        <dbReference type="ARBA" id="ARBA00022605"/>
    </source>
</evidence>
<dbReference type="InterPro" id="IPR039429">
    <property type="entry name" value="SHMT-like_dom"/>
</dbReference>
<dbReference type="Proteomes" id="UP000297613">
    <property type="component" value="Unassembled WGS sequence"/>
</dbReference>
<protein>
    <recommendedName>
        <fullName evidence="11">Serine hydroxymethyltransferase</fullName>
        <shortName evidence="11">SHMT</shortName>
        <shortName evidence="11">Serine methylase</shortName>
        <ecNumber evidence="11">2.1.2.1</ecNumber>
    </recommendedName>
</protein>
<comment type="caution">
    <text evidence="11">Lacks conserved residue(s) required for the propagation of feature annotation.</text>
</comment>
<evidence type="ECO:0000256" key="1">
    <source>
        <dbReference type="ARBA" id="ARBA00001528"/>
    </source>
</evidence>
<comment type="similarity">
    <text evidence="4 11">Belongs to the SHMT family.</text>
</comment>
<evidence type="ECO:0000256" key="5">
    <source>
        <dbReference type="ARBA" id="ARBA00011738"/>
    </source>
</evidence>
<name>A0A5F2B9R5_9LEPT</name>
<dbReference type="InterPro" id="IPR019798">
    <property type="entry name" value="Ser_HO-MeTrfase_PLP_BS"/>
</dbReference>
<feature type="modified residue" description="N6-(pyridoxal phosphate)lysine" evidence="11 12">
    <location>
        <position position="226"/>
    </location>
</feature>
<reference evidence="16" key="1">
    <citation type="submission" date="2018-05" db="EMBL/GenBank/DDBJ databases">
        <title>Leptospira yasudae sp. nov. and Leptospira stimsonii sp. nov., two pathogenic species of the genus Leptospira isolated from environmental sources.</title>
        <authorList>
            <person name="Casanovas-Massana A."/>
            <person name="Hamond C."/>
            <person name="Santos L.A."/>
            <person name="Hacker K.P."/>
            <person name="Balassiano I."/>
            <person name="Medeiros M.A."/>
            <person name="Reis M.G."/>
            <person name="Ko A.I."/>
            <person name="Wunder E.A."/>
        </authorList>
    </citation>
    <scope>NUCLEOTIDE SEQUENCE [LARGE SCALE GENOMIC DNA]</scope>
    <source>
        <strain evidence="16">B21</strain>
    </source>
</reference>
<reference evidence="14" key="2">
    <citation type="submission" date="2018-05" db="EMBL/GenBank/DDBJ databases">
        <authorList>
            <person name="Casanovas-Massana A."/>
            <person name="Santos L.A."/>
            <person name="Wunder E.A."/>
        </authorList>
    </citation>
    <scope>NUCLEOTIDE SEQUENCE</scope>
    <source>
        <strain evidence="14">B21</strain>
    </source>
</reference>
<evidence type="ECO:0000256" key="2">
    <source>
        <dbReference type="ARBA" id="ARBA00001933"/>
    </source>
</evidence>
<keyword evidence="9 11" id="KW-0808">Transferase</keyword>
<dbReference type="InterPro" id="IPR001085">
    <property type="entry name" value="Ser_HO-MeTrfase"/>
</dbReference>
<comment type="caution">
    <text evidence="15">The sequence shown here is derived from an EMBL/GenBank/DDBJ whole genome shotgun (WGS) entry which is preliminary data.</text>
</comment>
<dbReference type="HAMAP" id="MF_00051">
    <property type="entry name" value="SHMT"/>
    <property type="match status" value="1"/>
</dbReference>
<dbReference type="CDD" id="cd00378">
    <property type="entry name" value="SHMT"/>
    <property type="match status" value="1"/>
</dbReference>
<dbReference type="InterPro" id="IPR015424">
    <property type="entry name" value="PyrdxlP-dep_Trfase"/>
</dbReference>
<dbReference type="Pfam" id="PF00464">
    <property type="entry name" value="SHMT"/>
    <property type="match status" value="1"/>
</dbReference>
<dbReference type="NCBIfam" id="NF000586">
    <property type="entry name" value="PRK00011.1"/>
    <property type="match status" value="1"/>
</dbReference>
<feature type="domain" description="Serine hydroxymethyltransferase-like" evidence="13">
    <location>
        <begin position="5"/>
        <end position="380"/>
    </location>
</feature>
<keyword evidence="8 11" id="KW-0028">Amino-acid biosynthesis</keyword>
<evidence type="ECO:0000313" key="15">
    <source>
        <dbReference type="EMBL" id="TGL85726.1"/>
    </source>
</evidence>
<dbReference type="PANTHER" id="PTHR11680:SF35">
    <property type="entry name" value="SERINE HYDROXYMETHYLTRANSFERASE 1"/>
    <property type="match status" value="1"/>
</dbReference>
<dbReference type="GO" id="GO:0035999">
    <property type="term" value="P:tetrahydrofolate interconversion"/>
    <property type="evidence" value="ECO:0007669"/>
    <property type="project" value="UniProtKB-UniRule"/>
</dbReference>
<dbReference type="FunFam" id="3.90.1150.10:FF:000003">
    <property type="entry name" value="Serine hydroxymethyltransferase"/>
    <property type="match status" value="1"/>
</dbReference>
<dbReference type="GO" id="GO:0019264">
    <property type="term" value="P:glycine biosynthetic process from serine"/>
    <property type="evidence" value="ECO:0007669"/>
    <property type="project" value="UniProtKB-UniRule"/>
</dbReference>